<comment type="caution">
    <text evidence="1">The sequence shown here is derived from an EMBL/GenBank/DDBJ whole genome shotgun (WGS) entry which is preliminary data.</text>
</comment>
<dbReference type="EMBL" id="JASBNA010000050">
    <property type="protein sequence ID" value="KAK7680317.1"/>
    <property type="molecule type" value="Genomic_DNA"/>
</dbReference>
<keyword evidence="2" id="KW-1185">Reference proteome</keyword>
<gene>
    <name evidence="1" type="ORF">QCA50_016557</name>
</gene>
<dbReference type="AlphaFoldDB" id="A0AAW0FJB6"/>
<dbReference type="Proteomes" id="UP001385951">
    <property type="component" value="Unassembled WGS sequence"/>
</dbReference>
<organism evidence="1 2">
    <name type="scientific">Cerrena zonata</name>
    <dbReference type="NCBI Taxonomy" id="2478898"/>
    <lineage>
        <taxon>Eukaryota</taxon>
        <taxon>Fungi</taxon>
        <taxon>Dikarya</taxon>
        <taxon>Basidiomycota</taxon>
        <taxon>Agaricomycotina</taxon>
        <taxon>Agaricomycetes</taxon>
        <taxon>Polyporales</taxon>
        <taxon>Cerrenaceae</taxon>
        <taxon>Cerrena</taxon>
    </lineage>
</organism>
<proteinExistence type="predicted"/>
<evidence type="ECO:0000313" key="1">
    <source>
        <dbReference type="EMBL" id="KAK7680317.1"/>
    </source>
</evidence>
<accession>A0AAW0FJB6</accession>
<name>A0AAW0FJB6_9APHY</name>
<protein>
    <submittedName>
        <fullName evidence="1">Uncharacterized protein</fullName>
    </submittedName>
</protein>
<sequence length="136" mass="15784">MARLDSSVPTIPHPLPTLIYILTPSEMARLFPTPEKIPIEEQVCHIELTTAIYTDRNSPRDIDVMVKYYNVKVALEWVEHVKRHISKTETKIYERLAAVVPLLQEVADEIQMQLDQSNIHSEHYIPPTWRQGSGRR</sequence>
<reference evidence="1 2" key="1">
    <citation type="submission" date="2022-09" db="EMBL/GenBank/DDBJ databases">
        <authorList>
            <person name="Palmer J.M."/>
        </authorList>
    </citation>
    <scope>NUCLEOTIDE SEQUENCE [LARGE SCALE GENOMIC DNA]</scope>
    <source>
        <strain evidence="1 2">DSM 7382</strain>
    </source>
</reference>
<evidence type="ECO:0000313" key="2">
    <source>
        <dbReference type="Proteomes" id="UP001385951"/>
    </source>
</evidence>